<comment type="caution">
    <text evidence="7">The sequence shown here is derived from an EMBL/GenBank/DDBJ whole genome shotgun (WGS) entry which is preliminary data.</text>
</comment>
<dbReference type="PANTHER" id="PTHR35008:SF4">
    <property type="entry name" value="BLL4482 PROTEIN"/>
    <property type="match status" value="1"/>
</dbReference>
<dbReference type="OrthoDB" id="31970at2"/>
<dbReference type="PROSITE" id="PS51007">
    <property type="entry name" value="CYTC"/>
    <property type="match status" value="1"/>
</dbReference>
<name>A0A399ENV9_9DEIN</name>
<dbReference type="GO" id="GO:0009055">
    <property type="term" value="F:electron transfer activity"/>
    <property type="evidence" value="ECO:0007669"/>
    <property type="project" value="InterPro"/>
</dbReference>
<dbReference type="Gene3D" id="1.10.760.10">
    <property type="entry name" value="Cytochrome c-like domain"/>
    <property type="match status" value="1"/>
</dbReference>
<evidence type="ECO:0000313" key="8">
    <source>
        <dbReference type="Proteomes" id="UP000265715"/>
    </source>
</evidence>
<accession>A0A399ENV9</accession>
<evidence type="ECO:0000256" key="1">
    <source>
        <dbReference type="ARBA" id="ARBA00022617"/>
    </source>
</evidence>
<reference evidence="7 8" key="1">
    <citation type="submission" date="2018-08" db="EMBL/GenBank/DDBJ databases">
        <title>Meiothermus terrae DSM 26712 genome sequencing project.</title>
        <authorList>
            <person name="Da Costa M.S."/>
            <person name="Albuquerque L."/>
            <person name="Raposo P."/>
            <person name="Froufe H.J.C."/>
            <person name="Barroso C.S."/>
            <person name="Egas C."/>
        </authorList>
    </citation>
    <scope>NUCLEOTIDE SEQUENCE [LARGE SCALE GENOMIC DNA]</scope>
    <source>
        <strain evidence="7 8">DSM 26712</strain>
    </source>
</reference>
<dbReference type="InterPro" id="IPR036909">
    <property type="entry name" value="Cyt_c-like_dom_sf"/>
</dbReference>
<dbReference type="EMBL" id="QXDL01000046">
    <property type="protein sequence ID" value="RIH86404.1"/>
    <property type="molecule type" value="Genomic_DNA"/>
</dbReference>
<evidence type="ECO:0000256" key="4">
    <source>
        <dbReference type="PROSITE-ProRule" id="PRU00433"/>
    </source>
</evidence>
<sequence length="151" mass="16149">MRKYLYLLLPLALIPVAFTQSAQQGATIYQQCQGCHQPTGAGIPGVFPPLAGHIPEVLAAKGGREYLVQVMLYGLTGEITVKGQKYSGAMPAFAQLSDDQVAAVLNHVSTSWGNKLPQGQKAFTAAEVKAQRAKKLTSAQVNEARKKLGLK</sequence>
<dbReference type="Pfam" id="PF00034">
    <property type="entry name" value="Cytochrom_C"/>
    <property type="match status" value="1"/>
</dbReference>
<keyword evidence="1 4" id="KW-0349">Heme</keyword>
<evidence type="ECO:0000259" key="6">
    <source>
        <dbReference type="PROSITE" id="PS51007"/>
    </source>
</evidence>
<keyword evidence="5" id="KW-0732">Signal</keyword>
<dbReference type="InterPro" id="IPR051459">
    <property type="entry name" value="Cytochrome_c-type_DH"/>
</dbReference>
<keyword evidence="8" id="KW-1185">Reference proteome</keyword>
<dbReference type="SUPFAM" id="SSF46626">
    <property type="entry name" value="Cytochrome c"/>
    <property type="match status" value="1"/>
</dbReference>
<dbReference type="InterPro" id="IPR009056">
    <property type="entry name" value="Cyt_c-like_dom"/>
</dbReference>
<dbReference type="GO" id="GO:0046872">
    <property type="term" value="F:metal ion binding"/>
    <property type="evidence" value="ECO:0007669"/>
    <property type="project" value="UniProtKB-KW"/>
</dbReference>
<keyword evidence="3 4" id="KW-0408">Iron</keyword>
<evidence type="ECO:0000256" key="2">
    <source>
        <dbReference type="ARBA" id="ARBA00022723"/>
    </source>
</evidence>
<feature type="chain" id="PRO_5017426202" evidence="5">
    <location>
        <begin position="23"/>
        <end position="151"/>
    </location>
</feature>
<dbReference type="GO" id="GO:0020037">
    <property type="term" value="F:heme binding"/>
    <property type="evidence" value="ECO:0007669"/>
    <property type="project" value="InterPro"/>
</dbReference>
<evidence type="ECO:0000256" key="3">
    <source>
        <dbReference type="ARBA" id="ARBA00023004"/>
    </source>
</evidence>
<keyword evidence="2 4" id="KW-0479">Metal-binding</keyword>
<gene>
    <name evidence="7" type="primary">cycA_3</name>
    <name evidence="7" type="ORF">Mterra_01441</name>
</gene>
<evidence type="ECO:0000313" key="7">
    <source>
        <dbReference type="EMBL" id="RIH86404.1"/>
    </source>
</evidence>
<evidence type="ECO:0000256" key="5">
    <source>
        <dbReference type="SAM" id="SignalP"/>
    </source>
</evidence>
<feature type="signal peptide" evidence="5">
    <location>
        <begin position="1"/>
        <end position="22"/>
    </location>
</feature>
<dbReference type="RefSeq" id="WP_119314585.1">
    <property type="nucleotide sequence ID" value="NZ_QXDL01000046.1"/>
</dbReference>
<proteinExistence type="predicted"/>
<organism evidence="7 8">
    <name type="scientific">Calidithermus terrae</name>
    <dbReference type="NCBI Taxonomy" id="1408545"/>
    <lineage>
        <taxon>Bacteria</taxon>
        <taxon>Thermotogati</taxon>
        <taxon>Deinococcota</taxon>
        <taxon>Deinococci</taxon>
        <taxon>Thermales</taxon>
        <taxon>Thermaceae</taxon>
        <taxon>Calidithermus</taxon>
    </lineage>
</organism>
<dbReference type="AlphaFoldDB" id="A0A399ENV9"/>
<dbReference type="Proteomes" id="UP000265715">
    <property type="component" value="Unassembled WGS sequence"/>
</dbReference>
<protein>
    <submittedName>
        <fullName evidence="7">Cytochrome c-552</fullName>
    </submittedName>
</protein>
<dbReference type="PANTHER" id="PTHR35008">
    <property type="entry name" value="BLL4482 PROTEIN-RELATED"/>
    <property type="match status" value="1"/>
</dbReference>
<feature type="domain" description="Cytochrome c" evidence="6">
    <location>
        <begin position="20"/>
        <end position="112"/>
    </location>
</feature>